<evidence type="ECO:0000313" key="2">
    <source>
        <dbReference type="Proteomes" id="UP000054018"/>
    </source>
</evidence>
<protein>
    <submittedName>
        <fullName evidence="1">Unplaced genomic scaffold scaffold_246, whole genome shotgun sequence</fullName>
    </submittedName>
</protein>
<reference evidence="1 2" key="1">
    <citation type="submission" date="2014-04" db="EMBL/GenBank/DDBJ databases">
        <authorList>
            <consortium name="DOE Joint Genome Institute"/>
            <person name="Kuo A."/>
            <person name="Kohler A."/>
            <person name="Costa M.D."/>
            <person name="Nagy L.G."/>
            <person name="Floudas D."/>
            <person name="Copeland A."/>
            <person name="Barry K.W."/>
            <person name="Cichocki N."/>
            <person name="Veneault-Fourrey C."/>
            <person name="LaButti K."/>
            <person name="Lindquist E.A."/>
            <person name="Lipzen A."/>
            <person name="Lundell T."/>
            <person name="Morin E."/>
            <person name="Murat C."/>
            <person name="Sun H."/>
            <person name="Tunlid A."/>
            <person name="Henrissat B."/>
            <person name="Grigoriev I.V."/>
            <person name="Hibbett D.S."/>
            <person name="Martin F."/>
            <person name="Nordberg H.P."/>
            <person name="Cantor M.N."/>
            <person name="Hua S.X."/>
        </authorList>
    </citation>
    <scope>NUCLEOTIDE SEQUENCE [LARGE SCALE GENOMIC DNA]</scope>
    <source>
        <strain evidence="1 2">441</strain>
    </source>
</reference>
<keyword evidence="2" id="KW-1185">Reference proteome</keyword>
<reference evidence="2" key="2">
    <citation type="submission" date="2015-01" db="EMBL/GenBank/DDBJ databases">
        <title>Evolutionary Origins and Diversification of the Mycorrhizal Mutualists.</title>
        <authorList>
            <consortium name="DOE Joint Genome Institute"/>
            <consortium name="Mycorrhizal Genomics Consortium"/>
            <person name="Kohler A."/>
            <person name="Kuo A."/>
            <person name="Nagy L.G."/>
            <person name="Floudas D."/>
            <person name="Copeland A."/>
            <person name="Barry K.W."/>
            <person name="Cichocki N."/>
            <person name="Veneault-Fourrey C."/>
            <person name="LaButti K."/>
            <person name="Lindquist E.A."/>
            <person name="Lipzen A."/>
            <person name="Lundell T."/>
            <person name="Morin E."/>
            <person name="Murat C."/>
            <person name="Riley R."/>
            <person name="Ohm R."/>
            <person name="Sun H."/>
            <person name="Tunlid A."/>
            <person name="Henrissat B."/>
            <person name="Grigoriev I.V."/>
            <person name="Hibbett D.S."/>
            <person name="Martin F."/>
        </authorList>
    </citation>
    <scope>NUCLEOTIDE SEQUENCE [LARGE SCALE GENOMIC DNA]</scope>
    <source>
        <strain evidence="2">441</strain>
    </source>
</reference>
<organism evidence="1 2">
    <name type="scientific">Pisolithus microcarpus 441</name>
    <dbReference type="NCBI Taxonomy" id="765257"/>
    <lineage>
        <taxon>Eukaryota</taxon>
        <taxon>Fungi</taxon>
        <taxon>Dikarya</taxon>
        <taxon>Basidiomycota</taxon>
        <taxon>Agaricomycotina</taxon>
        <taxon>Agaricomycetes</taxon>
        <taxon>Agaricomycetidae</taxon>
        <taxon>Boletales</taxon>
        <taxon>Sclerodermatineae</taxon>
        <taxon>Pisolithaceae</taxon>
        <taxon>Pisolithus</taxon>
    </lineage>
</organism>
<dbReference type="Proteomes" id="UP000054018">
    <property type="component" value="Unassembled WGS sequence"/>
</dbReference>
<evidence type="ECO:0000313" key="1">
    <source>
        <dbReference type="EMBL" id="KIK14616.1"/>
    </source>
</evidence>
<dbReference type="EMBL" id="KN833930">
    <property type="protein sequence ID" value="KIK14616.1"/>
    <property type="molecule type" value="Genomic_DNA"/>
</dbReference>
<proteinExistence type="predicted"/>
<dbReference type="AlphaFoldDB" id="A0A0C9YD53"/>
<dbReference type="HOGENOM" id="CLU_1845879_0_0_1"/>
<accession>A0A0C9YD53</accession>
<name>A0A0C9YD53_9AGAM</name>
<sequence length="139" mass="15047">MISVMFVNAEFSLSASYHTYSLGVPACKVSFNVVSLQGREMGVEHRNSGRRSTAVNGTCTPRGNREATERPGISILLSAQRLQLYYAGSLLAQESLMFRRLCSASHLSQNFGICSPSHGTGRSALGFTGYCCTVSHLHP</sequence>
<gene>
    <name evidence="1" type="ORF">PISMIDRAFT_347068</name>
</gene>